<evidence type="ECO:0000313" key="1">
    <source>
        <dbReference type="EMBL" id="CAI9115183.1"/>
    </source>
</evidence>
<proteinExistence type="predicted"/>
<protein>
    <submittedName>
        <fullName evidence="1">OLC1v1016021C1</fullName>
    </submittedName>
</protein>
<keyword evidence="2" id="KW-1185">Reference proteome</keyword>
<evidence type="ECO:0000313" key="2">
    <source>
        <dbReference type="Proteomes" id="UP001161247"/>
    </source>
</evidence>
<gene>
    <name evidence="1" type="ORF">OLC1_LOCUS21754</name>
</gene>
<dbReference type="AlphaFoldDB" id="A0AAV1E776"/>
<name>A0AAV1E776_OLDCO</name>
<organism evidence="1 2">
    <name type="scientific">Oldenlandia corymbosa var. corymbosa</name>
    <dbReference type="NCBI Taxonomy" id="529605"/>
    <lineage>
        <taxon>Eukaryota</taxon>
        <taxon>Viridiplantae</taxon>
        <taxon>Streptophyta</taxon>
        <taxon>Embryophyta</taxon>
        <taxon>Tracheophyta</taxon>
        <taxon>Spermatophyta</taxon>
        <taxon>Magnoliopsida</taxon>
        <taxon>eudicotyledons</taxon>
        <taxon>Gunneridae</taxon>
        <taxon>Pentapetalae</taxon>
        <taxon>asterids</taxon>
        <taxon>lamiids</taxon>
        <taxon>Gentianales</taxon>
        <taxon>Rubiaceae</taxon>
        <taxon>Rubioideae</taxon>
        <taxon>Spermacoceae</taxon>
        <taxon>Hedyotis-Oldenlandia complex</taxon>
        <taxon>Oldenlandia</taxon>
    </lineage>
</organism>
<reference evidence="1" key="1">
    <citation type="submission" date="2023-03" db="EMBL/GenBank/DDBJ databases">
        <authorList>
            <person name="Julca I."/>
        </authorList>
    </citation>
    <scope>NUCLEOTIDE SEQUENCE</scope>
</reference>
<dbReference type="EMBL" id="OX459125">
    <property type="protein sequence ID" value="CAI9115183.1"/>
    <property type="molecule type" value="Genomic_DNA"/>
</dbReference>
<dbReference type="Proteomes" id="UP001161247">
    <property type="component" value="Chromosome 8"/>
</dbReference>
<sequence length="80" mass="8905">MDRAASDVRALIFTTEHIGTLTLPPRDVIEVEHDLEFLAGREDILQDMLQVLMSRLWGTFGGEQECSGGMSRVLETTPNS</sequence>
<accession>A0AAV1E776</accession>